<proteinExistence type="inferred from homology"/>
<name>A0AAD1FGK3_METFU</name>
<dbReference type="InterPro" id="IPR024230">
    <property type="entry name" value="GspL_cyto_dom"/>
</dbReference>
<dbReference type="InterPro" id="IPR043129">
    <property type="entry name" value="ATPase_NBD"/>
</dbReference>
<evidence type="ECO:0000256" key="9">
    <source>
        <dbReference type="ARBA" id="ARBA00023136"/>
    </source>
</evidence>
<evidence type="ECO:0000256" key="3">
    <source>
        <dbReference type="ARBA" id="ARBA00022448"/>
    </source>
</evidence>
<dbReference type="Proteomes" id="UP000218554">
    <property type="component" value="Chromosome"/>
</dbReference>
<keyword evidence="4" id="KW-1003">Cell membrane</keyword>
<evidence type="ECO:0000256" key="1">
    <source>
        <dbReference type="ARBA" id="ARBA00004377"/>
    </source>
</evidence>
<dbReference type="RefSeq" id="WP_003456424.1">
    <property type="nucleotide sequence ID" value="NZ_AJMR01000227.1"/>
</dbReference>
<keyword evidence="5" id="KW-0997">Cell inner membrane</keyword>
<evidence type="ECO:0000256" key="5">
    <source>
        <dbReference type="ARBA" id="ARBA00022519"/>
    </source>
</evidence>
<comment type="function">
    <text evidence="10">Inner membrane component of the type II secretion system required for the energy-dependent secretion of extracellular factors such as proteases and toxins from the periplasm.</text>
</comment>
<gene>
    <name evidence="13" type="ORF">KF707C_35360</name>
</gene>
<keyword evidence="14" id="KW-1185">Reference proteome</keyword>
<dbReference type="InterPro" id="IPR007812">
    <property type="entry name" value="T2SS_protein-GspL"/>
</dbReference>
<dbReference type="PIRSF" id="PIRSF015761">
    <property type="entry name" value="Protein_L"/>
    <property type="match status" value="1"/>
</dbReference>
<feature type="domain" description="GspL cytoplasmic actin-ATPase-like" evidence="11">
    <location>
        <begin position="17"/>
        <end position="219"/>
    </location>
</feature>
<dbReference type="SUPFAM" id="SSF53067">
    <property type="entry name" value="Actin-like ATPase domain"/>
    <property type="match status" value="1"/>
</dbReference>
<comment type="similarity">
    <text evidence="2 10">Belongs to the GSP L family.</text>
</comment>
<sequence>MTQACIFLPASAGGELDAELEVMLWQAGSGRRLPFARALDEVTPPWRLILPVEAVTCCAVRLPTQKGRWLRQALPFAVEELLAEEVESYHLGLGGALPDGRHRVFAVRRSWLAGWLDLARQLGPAPSVIQVDADLLPETGTQLLWLDQRWLLGGEGGARLAFEDADWPHLRDACPMPRNGHAPVERQTLDGVENWSAEGDLHGWLAAQAGADLAQGEFSLVEARQDWSRWKPLLGLVGLWLVLQWGFNLVQAWQLERQGDTYADANEALYRELFPQDSRLVNLRAQFDQHLAEGAGAGQGRLLALLGQAAQALIAEGAQVRVQQLDFSEVRGDLALQVQAPGFDALERLRERLIGTGLSVQMGSASRDESGVSARLVIGG</sequence>
<evidence type="ECO:0000256" key="4">
    <source>
        <dbReference type="ARBA" id="ARBA00022475"/>
    </source>
</evidence>
<keyword evidence="3 10" id="KW-0813">Transport</keyword>
<evidence type="ECO:0000256" key="7">
    <source>
        <dbReference type="ARBA" id="ARBA00022927"/>
    </source>
</evidence>
<evidence type="ECO:0000259" key="11">
    <source>
        <dbReference type="Pfam" id="PF05134"/>
    </source>
</evidence>
<dbReference type="NCBIfam" id="TIGR01709">
    <property type="entry name" value="typeII_sec_gspL"/>
    <property type="match status" value="1"/>
</dbReference>
<evidence type="ECO:0000256" key="2">
    <source>
        <dbReference type="ARBA" id="ARBA00005318"/>
    </source>
</evidence>
<dbReference type="GO" id="GO:0005886">
    <property type="term" value="C:plasma membrane"/>
    <property type="evidence" value="ECO:0007669"/>
    <property type="project" value="UniProtKB-SubCell"/>
</dbReference>
<dbReference type="Gene3D" id="3.30.1360.100">
    <property type="entry name" value="General secretion pathway protein M, EpsM"/>
    <property type="match status" value="1"/>
</dbReference>
<keyword evidence="6" id="KW-0812">Transmembrane</keyword>
<keyword evidence="7 10" id="KW-0653">Protein transport</keyword>
<evidence type="ECO:0000313" key="13">
    <source>
        <dbReference type="EMBL" id="BAU75224.1"/>
    </source>
</evidence>
<dbReference type="InterPro" id="IPR025691">
    <property type="entry name" value="GspL_pp_dom"/>
</dbReference>
<dbReference type="Pfam" id="PF12693">
    <property type="entry name" value="GspL_C"/>
    <property type="match status" value="1"/>
</dbReference>
<evidence type="ECO:0000256" key="8">
    <source>
        <dbReference type="ARBA" id="ARBA00022989"/>
    </source>
</evidence>
<reference evidence="14" key="1">
    <citation type="submission" date="2015-05" db="EMBL/GenBank/DDBJ databases">
        <title>Draft genome sequencing of a biphenyl-degrading bacterium, Pseudomonas balearica KF707 (=NBRC110670).</title>
        <authorList>
            <person name="Kimura N."/>
            <person name="Hirose J."/>
            <person name="Watanabe T."/>
            <person name="Suenaga H."/>
            <person name="Fujihara H."/>
            <person name="Noguchi M."/>
            <person name="Hashimoto M."/>
            <person name="Shimodaira J."/>
            <person name="Tsuchikane K."/>
            <person name="Hosoyama A."/>
            <person name="Yamazoe A."/>
            <person name="Fujita N."/>
            <person name="Furukawa K."/>
        </authorList>
    </citation>
    <scope>NUCLEOTIDE SEQUENCE [LARGE SCALE GENOMIC DNA]</scope>
    <source>
        <strain evidence="14">DSM 10086 / NBRC 110670 / KF707</strain>
    </source>
</reference>
<dbReference type="GO" id="GO:0009276">
    <property type="term" value="C:Gram-negative-bacterium-type cell wall"/>
    <property type="evidence" value="ECO:0007669"/>
    <property type="project" value="InterPro"/>
</dbReference>
<protein>
    <recommendedName>
        <fullName evidence="10">Type II secretion system protein L</fullName>
        <shortName evidence="10">T2SS protein L</shortName>
    </recommendedName>
</protein>
<dbReference type="KEGG" id="pfuw:KF707C_35360"/>
<feature type="domain" description="GspL periplasmic" evidence="12">
    <location>
        <begin position="225"/>
        <end position="379"/>
    </location>
</feature>
<accession>A0AAD1FGK3</accession>
<keyword evidence="9" id="KW-0472">Membrane</keyword>
<evidence type="ECO:0000259" key="12">
    <source>
        <dbReference type="Pfam" id="PF12693"/>
    </source>
</evidence>
<evidence type="ECO:0000256" key="6">
    <source>
        <dbReference type="ARBA" id="ARBA00022692"/>
    </source>
</evidence>
<evidence type="ECO:0000313" key="14">
    <source>
        <dbReference type="Proteomes" id="UP000218554"/>
    </source>
</evidence>
<dbReference type="Gene3D" id="3.30.420.380">
    <property type="match status" value="1"/>
</dbReference>
<keyword evidence="8" id="KW-1133">Transmembrane helix</keyword>
<reference evidence="13 14" key="2">
    <citation type="journal article" date="2017" name="Int. J. Syst. Evol. Microbiol.">
        <title>Pseudomonas furukawaii sp. nov., a polychlorinated biphenyl-degrading bacterium isolated from biphenyl-contaminated soil in Japan.</title>
        <authorList>
            <person name="Kimura N."/>
            <person name="Watanabe T."/>
            <person name="Suenaga H."/>
            <person name="Fujihara H."/>
            <person name="Futagami T."/>
            <person name="Goto M."/>
            <person name="Hanada S."/>
            <person name="Hirose J."/>
        </authorList>
    </citation>
    <scope>NUCLEOTIDE SEQUENCE [LARGE SCALE GENOMIC DNA]</scope>
    <source>
        <strain evidence="14">DSM 10086 / NBRC 110670 / KF707</strain>
    </source>
</reference>
<dbReference type="GO" id="GO:0015627">
    <property type="term" value="C:type II protein secretion system complex"/>
    <property type="evidence" value="ECO:0007669"/>
    <property type="project" value="InterPro"/>
</dbReference>
<comment type="subcellular location">
    <subcellularLocation>
        <location evidence="1">Cell inner membrane</location>
        <topology evidence="1">Single-pass membrane protein</topology>
    </subcellularLocation>
</comment>
<organism evidence="13 14">
    <name type="scientific">Metapseudomonas furukawaii</name>
    <name type="common">Pseudomonas furukawaii</name>
    <dbReference type="NCBI Taxonomy" id="1149133"/>
    <lineage>
        <taxon>Bacteria</taxon>
        <taxon>Pseudomonadati</taxon>
        <taxon>Pseudomonadota</taxon>
        <taxon>Gammaproteobacteria</taxon>
        <taxon>Pseudomonadales</taxon>
        <taxon>Pseudomonadaceae</taxon>
        <taxon>Metapseudomonas</taxon>
    </lineage>
</organism>
<dbReference type="AlphaFoldDB" id="A0AAD1FGK3"/>
<evidence type="ECO:0000256" key="10">
    <source>
        <dbReference type="PIRNR" id="PIRNR015761"/>
    </source>
</evidence>
<dbReference type="EMBL" id="AP014862">
    <property type="protein sequence ID" value="BAU75224.1"/>
    <property type="molecule type" value="Genomic_DNA"/>
</dbReference>
<dbReference type="GO" id="GO:0015628">
    <property type="term" value="P:protein secretion by the type II secretion system"/>
    <property type="evidence" value="ECO:0007669"/>
    <property type="project" value="InterPro"/>
</dbReference>
<dbReference type="Pfam" id="PF05134">
    <property type="entry name" value="T2SSL"/>
    <property type="match status" value="1"/>
</dbReference>